<proteinExistence type="predicted"/>
<protein>
    <submittedName>
        <fullName evidence="1">Radical SAM-modified peptide, FtsH ternary system-associated</fullName>
    </submittedName>
</protein>
<gene>
    <name evidence="1" type="ORF">AB5J56_10885</name>
</gene>
<organism evidence="1">
    <name type="scientific">Streptomyces sp. R21</name>
    <dbReference type="NCBI Taxonomy" id="3238627"/>
    <lineage>
        <taxon>Bacteria</taxon>
        <taxon>Bacillati</taxon>
        <taxon>Actinomycetota</taxon>
        <taxon>Actinomycetes</taxon>
        <taxon>Kitasatosporales</taxon>
        <taxon>Streptomycetaceae</taxon>
        <taxon>Streptomyces</taxon>
    </lineage>
</organism>
<reference evidence="1" key="1">
    <citation type="submission" date="2024-07" db="EMBL/GenBank/DDBJ databases">
        <authorList>
            <person name="Yu S.T."/>
        </authorList>
    </citation>
    <scope>NUCLEOTIDE SEQUENCE</scope>
    <source>
        <strain evidence="1">R21</strain>
    </source>
</reference>
<dbReference type="InterPro" id="IPR045488">
    <property type="entry name" value="fvmRadSAM-pep"/>
</dbReference>
<evidence type="ECO:0000313" key="1">
    <source>
        <dbReference type="EMBL" id="XDQ25156.1"/>
    </source>
</evidence>
<sequence length="69" mass="7379">MTEHVFVEALPDLIDAGEYEDHPDGDLVRVRVTVTESGIEILGDGMRPAAVEAVLAALGLPEMDQMLCG</sequence>
<name>A0AB39P3V9_9ACTN</name>
<accession>A0AB39P3V9</accession>
<dbReference type="AlphaFoldDB" id="A0AB39P3V9"/>
<dbReference type="EMBL" id="CP163435">
    <property type="protein sequence ID" value="XDQ25156.1"/>
    <property type="molecule type" value="Genomic_DNA"/>
</dbReference>
<dbReference type="RefSeq" id="WP_369232448.1">
    <property type="nucleotide sequence ID" value="NZ_CP163435.1"/>
</dbReference>
<dbReference type="Pfam" id="PF20007">
    <property type="entry name" value="fvmRadSAM-pep"/>
    <property type="match status" value="1"/>
</dbReference>